<dbReference type="GO" id="GO:0003700">
    <property type="term" value="F:DNA-binding transcription factor activity"/>
    <property type="evidence" value="ECO:0007669"/>
    <property type="project" value="TreeGrafter"/>
</dbReference>
<gene>
    <name evidence="4" type="ORF">B5M45_06215</name>
</gene>
<dbReference type="CDD" id="cd00592">
    <property type="entry name" value="HTH_MerR-like"/>
    <property type="match status" value="1"/>
</dbReference>
<dbReference type="InterPro" id="IPR014710">
    <property type="entry name" value="RmlC-like_jellyroll"/>
</dbReference>
<dbReference type="Pfam" id="PF07883">
    <property type="entry name" value="Cupin_2"/>
    <property type="match status" value="1"/>
</dbReference>
<dbReference type="RefSeq" id="WP_084949051.1">
    <property type="nucleotide sequence ID" value="NZ_MZZM01000012.1"/>
</dbReference>
<dbReference type="Gene3D" id="2.60.120.10">
    <property type="entry name" value="Jelly Rolls"/>
    <property type="match status" value="1"/>
</dbReference>
<evidence type="ECO:0000313" key="4">
    <source>
        <dbReference type="EMBL" id="ORJ62626.1"/>
    </source>
</evidence>
<dbReference type="GO" id="GO:0003677">
    <property type="term" value="F:DNA binding"/>
    <property type="evidence" value="ECO:0007669"/>
    <property type="project" value="UniProtKB-KW"/>
</dbReference>
<dbReference type="Gene3D" id="1.10.1660.10">
    <property type="match status" value="1"/>
</dbReference>
<feature type="domain" description="HTH merR-type" evidence="2">
    <location>
        <begin position="6"/>
        <end position="75"/>
    </location>
</feature>
<dbReference type="SUPFAM" id="SSF46955">
    <property type="entry name" value="Putative DNA-binding domain"/>
    <property type="match status" value="1"/>
</dbReference>
<sequence>MANARSWLIGEVAKIVGTSPSRIRAWEKEGLLNVRRTSSGHRLYSTADVERLRELKRLVDGEGWSATAIKANLNAHFPDNMSPSNAIGRRIRDLRGTAGWSLRDLAERCGVAPSTVSSLERGQSMPSVGSLHKLGRAFGMTLAQLLEVDEADSSLVVRKGERVLIPMHTPGLAWEKLYTGESVLESLMVTVQPGAGTDGALQHYGEEFLYVVKGSIELVLDGHQKYDLHAGDAMTFDSMREHSYSNRGTKIAQIVWVNTPPTI</sequence>
<proteinExistence type="predicted"/>
<dbReference type="InterPro" id="IPR001387">
    <property type="entry name" value="Cro/C1-type_HTH"/>
</dbReference>
<keyword evidence="5" id="KW-1185">Reference proteome</keyword>
<dbReference type="AlphaFoldDB" id="A0A1X0YBX0"/>
<dbReference type="SMART" id="SM00422">
    <property type="entry name" value="HTH_MERR"/>
    <property type="match status" value="1"/>
</dbReference>
<name>A0A1X0YBX0_MYCSI</name>
<dbReference type="PROSITE" id="PS50943">
    <property type="entry name" value="HTH_CROC1"/>
    <property type="match status" value="1"/>
</dbReference>
<evidence type="ECO:0000313" key="5">
    <source>
        <dbReference type="Proteomes" id="UP000193040"/>
    </source>
</evidence>
<dbReference type="Gene3D" id="1.10.260.40">
    <property type="entry name" value="lambda repressor-like DNA-binding domains"/>
    <property type="match status" value="1"/>
</dbReference>
<dbReference type="SUPFAM" id="SSF51182">
    <property type="entry name" value="RmlC-like cupins"/>
    <property type="match status" value="1"/>
</dbReference>
<evidence type="ECO:0000256" key="1">
    <source>
        <dbReference type="ARBA" id="ARBA00023125"/>
    </source>
</evidence>
<reference evidence="4 5" key="1">
    <citation type="submission" date="2017-03" db="EMBL/GenBank/DDBJ databases">
        <title>Genomic insights into Mycobacterium simiae human colonization.</title>
        <authorList>
            <person name="Steffani J.L."/>
            <person name="Brunck M.E."/>
            <person name="Cruz E."/>
            <person name="Montiel R."/>
            <person name="Barona F."/>
        </authorList>
    </citation>
    <scope>NUCLEOTIDE SEQUENCE [LARGE SCALE GENOMIC DNA]</scope>
    <source>
        <strain evidence="4 5">MsiGto</strain>
    </source>
</reference>
<dbReference type="PROSITE" id="PS50937">
    <property type="entry name" value="HTH_MERR_2"/>
    <property type="match status" value="1"/>
</dbReference>
<dbReference type="PANTHER" id="PTHR46797:SF1">
    <property type="entry name" value="METHYLPHOSPHONATE SYNTHASE"/>
    <property type="match status" value="1"/>
</dbReference>
<dbReference type="InterPro" id="IPR000551">
    <property type="entry name" value="MerR-type_HTH_dom"/>
</dbReference>
<dbReference type="InterPro" id="IPR010982">
    <property type="entry name" value="Lambda_DNA-bd_dom_sf"/>
</dbReference>
<accession>A0A1X0YBX0</accession>
<dbReference type="InterPro" id="IPR013096">
    <property type="entry name" value="Cupin_2"/>
</dbReference>
<dbReference type="InterPro" id="IPR050807">
    <property type="entry name" value="TransReg_Diox_bact_type"/>
</dbReference>
<dbReference type="Proteomes" id="UP000193040">
    <property type="component" value="Unassembled WGS sequence"/>
</dbReference>
<dbReference type="Pfam" id="PF13560">
    <property type="entry name" value="HTH_31"/>
    <property type="match status" value="1"/>
</dbReference>
<protein>
    <recommendedName>
        <fullName evidence="6">MerR family transcriptional regulator</fullName>
    </recommendedName>
</protein>
<keyword evidence="1" id="KW-0238">DNA-binding</keyword>
<dbReference type="CDD" id="cd02209">
    <property type="entry name" value="cupin_XRE_C"/>
    <property type="match status" value="1"/>
</dbReference>
<dbReference type="Pfam" id="PF13411">
    <property type="entry name" value="MerR_1"/>
    <property type="match status" value="1"/>
</dbReference>
<dbReference type="CDD" id="cd00093">
    <property type="entry name" value="HTH_XRE"/>
    <property type="match status" value="1"/>
</dbReference>
<evidence type="ECO:0000259" key="3">
    <source>
        <dbReference type="PROSITE" id="PS50943"/>
    </source>
</evidence>
<dbReference type="EMBL" id="MZZM01000012">
    <property type="protein sequence ID" value="ORJ62626.1"/>
    <property type="molecule type" value="Genomic_DNA"/>
</dbReference>
<dbReference type="SUPFAM" id="SSF47413">
    <property type="entry name" value="lambda repressor-like DNA-binding domains"/>
    <property type="match status" value="1"/>
</dbReference>
<evidence type="ECO:0008006" key="6">
    <source>
        <dbReference type="Google" id="ProtNLM"/>
    </source>
</evidence>
<evidence type="ECO:0000259" key="2">
    <source>
        <dbReference type="PROSITE" id="PS50937"/>
    </source>
</evidence>
<dbReference type="GO" id="GO:0005829">
    <property type="term" value="C:cytosol"/>
    <property type="evidence" value="ECO:0007669"/>
    <property type="project" value="TreeGrafter"/>
</dbReference>
<organism evidence="4 5">
    <name type="scientific">Mycobacterium simiae</name>
    <name type="common">Mycobacterium habana</name>
    <dbReference type="NCBI Taxonomy" id="1784"/>
    <lineage>
        <taxon>Bacteria</taxon>
        <taxon>Bacillati</taxon>
        <taxon>Actinomycetota</taxon>
        <taxon>Actinomycetes</taxon>
        <taxon>Mycobacteriales</taxon>
        <taxon>Mycobacteriaceae</taxon>
        <taxon>Mycobacterium</taxon>
        <taxon>Mycobacterium simiae complex</taxon>
    </lineage>
</organism>
<dbReference type="InterPro" id="IPR009061">
    <property type="entry name" value="DNA-bd_dom_put_sf"/>
</dbReference>
<dbReference type="PANTHER" id="PTHR46797">
    <property type="entry name" value="HTH-TYPE TRANSCRIPTIONAL REGULATOR"/>
    <property type="match status" value="1"/>
</dbReference>
<dbReference type="SMART" id="SM00530">
    <property type="entry name" value="HTH_XRE"/>
    <property type="match status" value="1"/>
</dbReference>
<dbReference type="InterPro" id="IPR011051">
    <property type="entry name" value="RmlC_Cupin_sf"/>
</dbReference>
<feature type="domain" description="HTH cro/C1-type" evidence="3">
    <location>
        <begin position="91"/>
        <end position="145"/>
    </location>
</feature>
<comment type="caution">
    <text evidence="4">The sequence shown here is derived from an EMBL/GenBank/DDBJ whole genome shotgun (WGS) entry which is preliminary data.</text>
</comment>